<protein>
    <submittedName>
        <fullName evidence="1">Glycosyltransferase</fullName>
    </submittedName>
</protein>
<sequence length="368" mass="41503">MPKRKIELTHLKRMTDDTGIVEHALGNIPRRGEGYATDDNARALWLTCTWRHRIASDPTMRGKAEELQRLADIYLSFLCHAQQPDGHFHNNYSYDRSPEAEEPSDDCFGRSLWGCAVASLNLPHPDSRFAAAALFQKGFRTAEMLKHLRGRAYTLAAASLLLSCNNELSHLPRFQNFIREQAPERVEALEAQLLTAYEQNADGDWQWFEPVMTYGNGILPWALFHSYQVTGNSDALLIAEETLDFLIDKMTGEEGQVRPIGNRTWCTPDHCDHWDQQPLEVMKLALAAEQAYTALSNPEHYLSVIEKCHAWFHGENDLQQPVADSDGGCHDGLEPGGMNRNQGAESTIAYLMTELIYASSREKALSRA</sequence>
<gene>
    <name evidence="1" type="ORF">SINU_10305</name>
</gene>
<dbReference type="EMBL" id="AFVQ02000137">
    <property type="protein sequence ID" value="KLI02023.1"/>
    <property type="molecule type" value="Genomic_DNA"/>
</dbReference>
<evidence type="ECO:0000313" key="2">
    <source>
        <dbReference type="Proteomes" id="UP000035553"/>
    </source>
</evidence>
<dbReference type="GO" id="GO:0016740">
    <property type="term" value="F:transferase activity"/>
    <property type="evidence" value="ECO:0007669"/>
    <property type="project" value="UniProtKB-KW"/>
</dbReference>
<keyword evidence="2" id="KW-1185">Reference proteome</keyword>
<keyword evidence="1" id="KW-0808">Transferase</keyword>
<evidence type="ECO:0000313" key="1">
    <source>
        <dbReference type="EMBL" id="KLI02023.1"/>
    </source>
</evidence>
<dbReference type="STRING" id="1069536.SINU_10305"/>
<dbReference type="SUPFAM" id="SSF48208">
    <property type="entry name" value="Six-hairpin glycosidases"/>
    <property type="match status" value="1"/>
</dbReference>
<dbReference type="OrthoDB" id="9795873at2"/>
<dbReference type="Proteomes" id="UP000035553">
    <property type="component" value="Unassembled WGS sequence"/>
</dbReference>
<organism evidence="1 2">
    <name type="scientific">Sporolactobacillus inulinus CASD</name>
    <dbReference type="NCBI Taxonomy" id="1069536"/>
    <lineage>
        <taxon>Bacteria</taxon>
        <taxon>Bacillati</taxon>
        <taxon>Bacillota</taxon>
        <taxon>Bacilli</taxon>
        <taxon>Bacillales</taxon>
        <taxon>Sporolactobacillaceae</taxon>
        <taxon>Sporolactobacillus</taxon>
    </lineage>
</organism>
<accession>A0A0U1QMK5</accession>
<comment type="caution">
    <text evidence="1">The sequence shown here is derived from an EMBL/GenBank/DDBJ whole genome shotgun (WGS) entry which is preliminary data.</text>
</comment>
<dbReference type="InterPro" id="IPR008928">
    <property type="entry name" value="6-hairpin_glycosidase_sf"/>
</dbReference>
<dbReference type="GO" id="GO:0005975">
    <property type="term" value="P:carbohydrate metabolic process"/>
    <property type="evidence" value="ECO:0007669"/>
    <property type="project" value="InterPro"/>
</dbReference>
<proteinExistence type="predicted"/>
<name>A0A0U1QMK5_9BACL</name>
<reference evidence="1 2" key="1">
    <citation type="journal article" date="2011" name="J. Bacteriol.">
        <title>Draft genome sequence of Sporolactobacillus inulinus strain CASD, an efficient D-lactic acid-producing bacterium with high-concentration lactate tolerance capability.</title>
        <authorList>
            <person name="Yu B."/>
            <person name="Su F."/>
            <person name="Wang L."/>
            <person name="Xu K."/>
            <person name="Zhao B."/>
            <person name="Xu P."/>
        </authorList>
    </citation>
    <scope>NUCLEOTIDE SEQUENCE [LARGE SCALE GENOMIC DNA]</scope>
    <source>
        <strain evidence="1 2">CASD</strain>
    </source>
</reference>
<dbReference type="RefSeq" id="WP_010025788.1">
    <property type="nucleotide sequence ID" value="NZ_AFVQ02000137.1"/>
</dbReference>
<dbReference type="AlphaFoldDB" id="A0A0U1QMK5"/>